<dbReference type="Proteomes" id="UP000509770">
    <property type="component" value="Segment"/>
</dbReference>
<dbReference type="InterPro" id="IPR020049">
    <property type="entry name" value="Major_capsid-like"/>
</dbReference>
<dbReference type="Pfam" id="PF09950">
    <property type="entry name" value="Major_capside"/>
    <property type="match status" value="1"/>
</dbReference>
<evidence type="ECO:0000313" key="2">
    <source>
        <dbReference type="Proteomes" id="UP000509770"/>
    </source>
</evidence>
<proteinExistence type="predicted"/>
<organism evidence="1 2">
    <name type="scientific">Escherichia phage vB_EcoM_4HA13</name>
    <dbReference type="NCBI Taxonomy" id="2601675"/>
    <lineage>
        <taxon>Viruses</taxon>
        <taxon>Duplodnaviria</taxon>
        <taxon>Heunggongvirae</taxon>
        <taxon>Uroviricota</taxon>
        <taxon>Caudoviricetes</taxon>
        <taxon>Chaseviridae</taxon>
        <taxon>Cleopatravirinae</taxon>
        <taxon>Sabourvirus</taxon>
        <taxon>Sabourvirus sv4HA13</taxon>
    </lineage>
</organism>
<sequence length="337" mass="37096">MPKIIKLADGTDFELDEALVRIQDSGTVTLSDDDAVYFQRQLEFIEAQTYDTLYPDLEARDAFGVDTTGGPGAQTLTYRSYNHVGKAQVINARATDLPKPNISGKEYSVTVKSVGTAYDYDVDEIAAASMVTGMSLETRKANAAIRGYEQYVNATAWYGDAANGFVGFFEDPDITRADVAPTQGGSDTEWAKKKPSEVIADLTSATSAMYATTLKIMRPEEIWMPVEHEQYIFNTPRSDQSDMSIGNWFLANNQFIKSREKIKGLNAIKGHGKAGADCFVVVCRTAQGNKTFRLREPLALTWMPVQLHGLVYEIPGRGRFAGFQTMYPAALSINSGI</sequence>
<evidence type="ECO:0000313" key="1">
    <source>
        <dbReference type="EMBL" id="QEM43033.1"/>
    </source>
</evidence>
<reference evidence="1" key="1">
    <citation type="submission" date="2019-07" db="EMBL/GenBank/DDBJ databases">
        <authorList>
            <person name="Lin J."/>
            <person name="Cucic S."/>
            <person name="Klem A."/>
            <person name="Kropinski A."/>
            <person name="Anany H."/>
        </authorList>
    </citation>
    <scope>NUCLEOTIDE SEQUENCE [LARGE SCALE GENOMIC DNA]</scope>
</reference>
<name>A0A7D0J9G1_9CAUD</name>
<accession>A0A7D0J9G1</accession>
<keyword evidence="2" id="KW-1185">Reference proteome</keyword>
<dbReference type="EMBL" id="MN136198">
    <property type="protein sequence ID" value="QEM43033.1"/>
    <property type="molecule type" value="Genomic_DNA"/>
</dbReference>
<gene>
    <name evidence="1" type="ORF">AC4HA13_0059</name>
</gene>
<dbReference type="PIRSF" id="PIRSF029202">
    <property type="entry name" value="UCP029202"/>
    <property type="match status" value="1"/>
</dbReference>
<protein>
    <submittedName>
        <fullName evidence="1">Major capsid protein</fullName>
    </submittedName>
</protein>
<dbReference type="SMR" id="A0A7D0J9G1"/>